<name>A0A8T0CDX1_9GAMM</name>
<sequence length="85" mass="9575">MNNDDLTLMQIMLKAGLILTLSVLSIWCLIRIVKWAKGMPKAAYLVMAIFPLLSLFPIPPPVFKNVAKAKQEQRKKKEVPGDPLE</sequence>
<accession>A0A8T0CDX1</accession>
<feature type="transmembrane region" description="Helical" evidence="1">
    <location>
        <begin position="12"/>
        <end position="30"/>
    </location>
</feature>
<evidence type="ECO:0000256" key="1">
    <source>
        <dbReference type="SAM" id="Phobius"/>
    </source>
</evidence>
<proteinExistence type="predicted"/>
<keyword evidence="1" id="KW-1133">Transmembrane helix</keyword>
<comment type="caution">
    <text evidence="2">The sequence shown here is derived from an EMBL/GenBank/DDBJ whole genome shotgun (WGS) entry which is preliminary data.</text>
</comment>
<keyword evidence="1" id="KW-0472">Membrane</keyword>
<dbReference type="EMBL" id="AHCD03000020">
    <property type="protein sequence ID" value="KAF7788916.1"/>
    <property type="molecule type" value="Genomic_DNA"/>
</dbReference>
<organism evidence="2 3">
    <name type="scientific">Pseudoalteromonas rubra</name>
    <dbReference type="NCBI Taxonomy" id="43658"/>
    <lineage>
        <taxon>Bacteria</taxon>
        <taxon>Pseudomonadati</taxon>
        <taxon>Pseudomonadota</taxon>
        <taxon>Gammaproteobacteria</taxon>
        <taxon>Alteromonadales</taxon>
        <taxon>Pseudoalteromonadaceae</taxon>
        <taxon>Pseudoalteromonas</taxon>
    </lineage>
</organism>
<feature type="transmembrane region" description="Helical" evidence="1">
    <location>
        <begin position="42"/>
        <end position="58"/>
    </location>
</feature>
<evidence type="ECO:0000313" key="3">
    <source>
        <dbReference type="Proteomes" id="UP000016480"/>
    </source>
</evidence>
<dbReference type="AlphaFoldDB" id="A0A8T0CDX1"/>
<gene>
    <name evidence="2" type="ORF">PRUB_a2018</name>
</gene>
<evidence type="ECO:0000313" key="2">
    <source>
        <dbReference type="EMBL" id="KAF7788916.1"/>
    </source>
</evidence>
<dbReference type="Proteomes" id="UP000016480">
    <property type="component" value="Unassembled WGS sequence"/>
</dbReference>
<keyword evidence="1" id="KW-0812">Transmembrane</keyword>
<protein>
    <submittedName>
        <fullName evidence="2">Uncharacterized protein</fullName>
    </submittedName>
</protein>
<reference evidence="2 3" key="1">
    <citation type="journal article" date="2012" name="J. Bacteriol.">
        <title>Genome sequence of the cycloprodigiosin-producing bacterial strain Pseudoalteromonas rubra ATCC 29570(T).</title>
        <authorList>
            <person name="Xie B.B."/>
            <person name="Shu Y.L."/>
            <person name="Qin Q.L."/>
            <person name="Rong J.C."/>
            <person name="Zhang X.Y."/>
            <person name="Chen X.L."/>
            <person name="Zhou B.C."/>
            <person name="Zhang Y.Z."/>
        </authorList>
    </citation>
    <scope>NUCLEOTIDE SEQUENCE [LARGE SCALE GENOMIC DNA]</scope>
    <source>
        <strain evidence="2 3">DSM 6842</strain>
    </source>
</reference>